<comment type="caution">
    <text evidence="1">The sequence shown here is derived from an EMBL/GenBank/DDBJ whole genome shotgun (WGS) entry which is preliminary data.</text>
</comment>
<sequence>MGHFIKRRKYQDGTRLQSIIQPSFFLRSRSSRLRFSRYRSPFSPGSVPSGLVFPVIARSSSVYSGPAARSRVYRSTCCQVQAVDPYSIQLG</sequence>
<dbReference type="EMBL" id="BMAV01000679">
    <property type="protein sequence ID" value="GFY38155.1"/>
    <property type="molecule type" value="Genomic_DNA"/>
</dbReference>
<gene>
    <name evidence="1" type="ORF">TNIN_13321</name>
</gene>
<proteinExistence type="predicted"/>
<dbReference type="AlphaFoldDB" id="A0A8X6WNX8"/>
<evidence type="ECO:0000313" key="1">
    <source>
        <dbReference type="EMBL" id="GFY38155.1"/>
    </source>
</evidence>
<protein>
    <submittedName>
        <fullName evidence="1">Uncharacterized protein</fullName>
    </submittedName>
</protein>
<accession>A0A8X6WNX8</accession>
<evidence type="ECO:0000313" key="2">
    <source>
        <dbReference type="Proteomes" id="UP000886998"/>
    </source>
</evidence>
<name>A0A8X6WNX8_9ARAC</name>
<organism evidence="1 2">
    <name type="scientific">Trichonephila inaurata madagascariensis</name>
    <dbReference type="NCBI Taxonomy" id="2747483"/>
    <lineage>
        <taxon>Eukaryota</taxon>
        <taxon>Metazoa</taxon>
        <taxon>Ecdysozoa</taxon>
        <taxon>Arthropoda</taxon>
        <taxon>Chelicerata</taxon>
        <taxon>Arachnida</taxon>
        <taxon>Araneae</taxon>
        <taxon>Araneomorphae</taxon>
        <taxon>Entelegynae</taxon>
        <taxon>Araneoidea</taxon>
        <taxon>Nephilidae</taxon>
        <taxon>Trichonephila</taxon>
        <taxon>Trichonephila inaurata</taxon>
    </lineage>
</organism>
<reference evidence="1" key="1">
    <citation type="submission" date="2020-08" db="EMBL/GenBank/DDBJ databases">
        <title>Multicomponent nature underlies the extraordinary mechanical properties of spider dragline silk.</title>
        <authorList>
            <person name="Kono N."/>
            <person name="Nakamura H."/>
            <person name="Mori M."/>
            <person name="Yoshida Y."/>
            <person name="Ohtoshi R."/>
            <person name="Malay A.D."/>
            <person name="Moran D.A.P."/>
            <person name="Tomita M."/>
            <person name="Numata K."/>
            <person name="Arakawa K."/>
        </authorList>
    </citation>
    <scope>NUCLEOTIDE SEQUENCE</scope>
</reference>
<dbReference type="Proteomes" id="UP000886998">
    <property type="component" value="Unassembled WGS sequence"/>
</dbReference>
<keyword evidence="2" id="KW-1185">Reference proteome</keyword>